<dbReference type="InterPro" id="IPR003719">
    <property type="entry name" value="Phenazine_PhzF-like"/>
</dbReference>
<evidence type="ECO:0000256" key="1">
    <source>
        <dbReference type="ARBA" id="ARBA00008270"/>
    </source>
</evidence>
<dbReference type="NCBIfam" id="TIGR00654">
    <property type="entry name" value="PhzF_family"/>
    <property type="match status" value="1"/>
</dbReference>
<dbReference type="GO" id="GO:0005737">
    <property type="term" value="C:cytoplasm"/>
    <property type="evidence" value="ECO:0007669"/>
    <property type="project" value="TreeGrafter"/>
</dbReference>
<keyword evidence="4" id="KW-1185">Reference proteome</keyword>
<dbReference type="PANTHER" id="PTHR13774">
    <property type="entry name" value="PHENAZINE BIOSYNTHESIS PROTEIN"/>
    <property type="match status" value="1"/>
</dbReference>
<dbReference type="STRING" id="758820.SAMN00777080_3951"/>
<organism evidence="3 4">
    <name type="scientific">Aquiflexum balticum DSM 16537</name>
    <dbReference type="NCBI Taxonomy" id="758820"/>
    <lineage>
        <taxon>Bacteria</taxon>
        <taxon>Pseudomonadati</taxon>
        <taxon>Bacteroidota</taxon>
        <taxon>Cytophagia</taxon>
        <taxon>Cytophagales</taxon>
        <taxon>Cyclobacteriaceae</taxon>
        <taxon>Aquiflexum</taxon>
    </lineage>
</organism>
<evidence type="ECO:0000256" key="2">
    <source>
        <dbReference type="ARBA" id="ARBA00023235"/>
    </source>
</evidence>
<dbReference type="Gene3D" id="3.10.310.10">
    <property type="entry name" value="Diaminopimelate Epimerase, Chain A, domain 1"/>
    <property type="match status" value="2"/>
</dbReference>
<dbReference type="GO" id="GO:0016853">
    <property type="term" value="F:isomerase activity"/>
    <property type="evidence" value="ECO:0007669"/>
    <property type="project" value="UniProtKB-KW"/>
</dbReference>
<accession>A0A1W2H9A6</accession>
<proteinExistence type="inferred from homology"/>
<gene>
    <name evidence="3" type="ORF">SAMN00777080_3951</name>
</gene>
<keyword evidence="2" id="KW-0413">Isomerase</keyword>
<dbReference type="EMBL" id="LT838813">
    <property type="protein sequence ID" value="SMD45302.1"/>
    <property type="molecule type" value="Genomic_DNA"/>
</dbReference>
<name>A0A1W2H9A6_9BACT</name>
<reference evidence="4" key="1">
    <citation type="submission" date="2017-04" db="EMBL/GenBank/DDBJ databases">
        <authorList>
            <person name="Varghese N."/>
            <person name="Submissions S."/>
        </authorList>
    </citation>
    <scope>NUCLEOTIDE SEQUENCE [LARGE SCALE GENOMIC DNA]</scope>
    <source>
        <strain evidence="4">DSM 16537</strain>
    </source>
</reference>
<evidence type="ECO:0000313" key="4">
    <source>
        <dbReference type="Proteomes" id="UP000192333"/>
    </source>
</evidence>
<dbReference type="Pfam" id="PF02567">
    <property type="entry name" value="PhzC-PhzF"/>
    <property type="match status" value="1"/>
</dbReference>
<protein>
    <submittedName>
        <fullName evidence="3">Phenazine biosynthesis protein PhzF family</fullName>
    </submittedName>
</protein>
<dbReference type="Proteomes" id="UP000192333">
    <property type="component" value="Chromosome I"/>
</dbReference>
<dbReference type="PANTHER" id="PTHR13774:SF17">
    <property type="entry name" value="PHENAZINE BIOSYNTHESIS-LIKE DOMAIN-CONTAINING PROTEIN"/>
    <property type="match status" value="1"/>
</dbReference>
<dbReference type="AlphaFoldDB" id="A0A1W2H9A6"/>
<dbReference type="SUPFAM" id="SSF54506">
    <property type="entry name" value="Diaminopimelate epimerase-like"/>
    <property type="match status" value="1"/>
</dbReference>
<evidence type="ECO:0000313" key="3">
    <source>
        <dbReference type="EMBL" id="SMD45302.1"/>
    </source>
</evidence>
<comment type="similarity">
    <text evidence="1">Belongs to the PhzF family.</text>
</comment>
<sequence length="195" mass="21988">MELKIYQVDAFANQVFEGNPAAVVPLDDWLDDALLQKIALENNLSETAFFVKEGNRYALRWFTPTTEVDLCGHATLAAAHTIFKYLGHDGNELLFFSHRSGLLKVTKDGEMLTLDFPKDDVISVEMENFLLAPFLQKPVEAFKGKTDYVLLFPDEDQIQHLEFDLQLISQIPCRGVIVTAKGDKVDFVSRFFGPG</sequence>